<dbReference type="AlphaFoldDB" id="A0A0E3PFT2"/>
<evidence type="ECO:0000259" key="2">
    <source>
        <dbReference type="SMART" id="SM00892"/>
    </source>
</evidence>
<accession>A0A0E3PFT2</accession>
<dbReference type="CDD" id="cd00091">
    <property type="entry name" value="NUC"/>
    <property type="match status" value="1"/>
</dbReference>
<dbReference type="KEGG" id="msz:MSSIH_2420"/>
<evidence type="ECO:0008006" key="5">
    <source>
        <dbReference type="Google" id="ProtNLM"/>
    </source>
</evidence>
<dbReference type="FunFam" id="2.40.10.10:FF:000284">
    <property type="entry name" value="Serine protease"/>
    <property type="match status" value="1"/>
</dbReference>
<dbReference type="FunFam" id="2.40.10.10:FF:000232">
    <property type="entry name" value="Serine protease"/>
    <property type="match status" value="1"/>
</dbReference>
<dbReference type="InterPro" id="IPR043504">
    <property type="entry name" value="Peptidase_S1_PA_chymotrypsin"/>
</dbReference>
<dbReference type="EMBL" id="CP009507">
    <property type="protein sequence ID" value="AKB33110.1"/>
    <property type="molecule type" value="Genomic_DNA"/>
</dbReference>
<gene>
    <name evidence="3" type="ORF">MSSIH_2420</name>
</gene>
<sequence>MPLKEAQPIERRLIFLEPGDDLALERIIGKSDLVGISYLELGLLAARPVCRIQVVNPFGRPEGYGTGFLVGPNLLLTNNHVLDTAELARKSFVEFEFEQDINGRRKTSKSFDLQPDEVFVTDPDLDFTLVSVAPVAIEGTKLTDYGLLRLVEDTGKVRTGEYVSIIQHPEGGLKQCCLRENEVVDLFDNWIHYLTDTQPGASGSPVFNDQWLVVCLHHSGVPMKDAQGNILKTDGQSYQEGIDDPSTIAWVANEGVRISRIFQALESRSENEPMVAEALRRLRSHDTGPVGPAIITAPAPIPGAAIELGELPTGHYRLADGYNPDFLGPLHHLPLPKLGDNLQSKVAKLKDGGEILTYLHFSIVMNADRRLAFYTAANIDGKKLKKIKRTRDKWYFDPRLDQKYQAGPKLYKGNPLDRGHLVRRLDPCWGPNARDAGEDTFHFTNCSPQHKRLNQHGWLEVEDYILKTTDNANVQISVFTGPVFREDDMIYRNEYLLPADFWKVVAFVNKSGKLSATAYLRTQKNYLESLEFFDDEFKTWQVPVAQVEALTSLSFNLPTDADPMARAAAGKGLESQRGSIRRIFSAADIML</sequence>
<dbReference type="PANTHER" id="PTHR13966:SF5">
    <property type="entry name" value="ENDONUCLEASE G, MITOCHONDRIAL"/>
    <property type="match status" value="1"/>
</dbReference>
<protein>
    <recommendedName>
        <fullName evidence="5">Serine protease</fullName>
    </recommendedName>
</protein>
<dbReference type="GO" id="GO:0003676">
    <property type="term" value="F:nucleic acid binding"/>
    <property type="evidence" value="ECO:0007669"/>
    <property type="project" value="InterPro"/>
</dbReference>
<evidence type="ECO:0000259" key="1">
    <source>
        <dbReference type="SMART" id="SM00477"/>
    </source>
</evidence>
<dbReference type="SMART" id="SM00892">
    <property type="entry name" value="Endonuclease_NS"/>
    <property type="match status" value="1"/>
</dbReference>
<dbReference type="InterPro" id="IPR044929">
    <property type="entry name" value="DNA/RNA_non-sp_Endonuclease_sf"/>
</dbReference>
<dbReference type="SUPFAM" id="SSF50494">
    <property type="entry name" value="Trypsin-like serine proteases"/>
    <property type="match status" value="1"/>
</dbReference>
<organism evidence="3 4">
    <name type="scientific">Methanosarcina siciliae HI350</name>
    <dbReference type="NCBI Taxonomy" id="1434119"/>
    <lineage>
        <taxon>Archaea</taxon>
        <taxon>Methanobacteriati</taxon>
        <taxon>Methanobacteriota</taxon>
        <taxon>Stenosarchaea group</taxon>
        <taxon>Methanomicrobia</taxon>
        <taxon>Methanosarcinales</taxon>
        <taxon>Methanosarcinaceae</taxon>
        <taxon>Methanosarcina</taxon>
    </lineage>
</organism>
<dbReference type="InterPro" id="IPR009003">
    <property type="entry name" value="Peptidase_S1_PA"/>
</dbReference>
<feature type="domain" description="ENPP1-3/EXOG-like endonuclease/phosphodiesterase" evidence="1">
    <location>
        <begin position="358"/>
        <end position="562"/>
    </location>
</feature>
<dbReference type="Pfam" id="PF13365">
    <property type="entry name" value="Trypsin_2"/>
    <property type="match status" value="1"/>
</dbReference>
<dbReference type="GO" id="GO:0046872">
    <property type="term" value="F:metal ion binding"/>
    <property type="evidence" value="ECO:0007669"/>
    <property type="project" value="InterPro"/>
</dbReference>
<dbReference type="Gene3D" id="2.40.10.10">
    <property type="entry name" value="Trypsin-like serine proteases"/>
    <property type="match status" value="2"/>
</dbReference>
<dbReference type="HOGENOM" id="CLU_016161_0_0_2"/>
<dbReference type="GO" id="GO:0004519">
    <property type="term" value="F:endonuclease activity"/>
    <property type="evidence" value="ECO:0007669"/>
    <property type="project" value="TreeGrafter"/>
</dbReference>
<dbReference type="GO" id="GO:0016787">
    <property type="term" value="F:hydrolase activity"/>
    <property type="evidence" value="ECO:0007669"/>
    <property type="project" value="InterPro"/>
</dbReference>
<dbReference type="SUPFAM" id="SSF54060">
    <property type="entry name" value="His-Me finger endonucleases"/>
    <property type="match status" value="1"/>
</dbReference>
<dbReference type="FunFam" id="3.40.570.10:FF:000013">
    <property type="entry name" value="Serine protease"/>
    <property type="match status" value="1"/>
</dbReference>
<dbReference type="PATRIC" id="fig|1434119.4.peg.3179"/>
<dbReference type="SMART" id="SM00477">
    <property type="entry name" value="NUC"/>
    <property type="match status" value="1"/>
</dbReference>
<dbReference type="Gene3D" id="3.40.570.10">
    <property type="entry name" value="Extracellular Endonuclease, subunit A"/>
    <property type="match status" value="1"/>
</dbReference>
<proteinExistence type="predicted"/>
<dbReference type="Pfam" id="PF01223">
    <property type="entry name" value="Endonuclease_NS"/>
    <property type="match status" value="1"/>
</dbReference>
<dbReference type="InterPro" id="IPR040255">
    <property type="entry name" value="Non-specific_endonuclease"/>
</dbReference>
<feature type="domain" description="DNA/RNA non-specific endonuclease/pyrophosphatase/phosphodiesterase" evidence="2">
    <location>
        <begin position="357"/>
        <end position="562"/>
    </location>
</feature>
<dbReference type="InterPro" id="IPR020821">
    <property type="entry name" value="ENPP1-3/EXOG-like_nuc-like"/>
</dbReference>
<reference evidence="3 4" key="1">
    <citation type="submission" date="2014-07" db="EMBL/GenBank/DDBJ databases">
        <title>Methanogenic archaea and the global carbon cycle.</title>
        <authorList>
            <person name="Henriksen J.R."/>
            <person name="Luke J."/>
            <person name="Reinhart S."/>
            <person name="Benedict M.N."/>
            <person name="Youngblut N.D."/>
            <person name="Metcalf M.E."/>
            <person name="Whitaker R.J."/>
            <person name="Metcalf W.W."/>
        </authorList>
    </citation>
    <scope>NUCLEOTIDE SEQUENCE [LARGE SCALE GENOMIC DNA]</scope>
    <source>
        <strain evidence="3 4">HI350</strain>
    </source>
</reference>
<name>A0A0E3PFT2_9EURY</name>
<dbReference type="Proteomes" id="UP000033092">
    <property type="component" value="Chromosome"/>
</dbReference>
<dbReference type="InterPro" id="IPR044925">
    <property type="entry name" value="His-Me_finger_sf"/>
</dbReference>
<dbReference type="PANTHER" id="PTHR13966">
    <property type="entry name" value="ENDONUCLEASE RELATED"/>
    <property type="match status" value="1"/>
</dbReference>
<evidence type="ECO:0000313" key="3">
    <source>
        <dbReference type="EMBL" id="AKB33110.1"/>
    </source>
</evidence>
<evidence type="ECO:0000313" key="4">
    <source>
        <dbReference type="Proteomes" id="UP000033092"/>
    </source>
</evidence>
<dbReference type="InterPro" id="IPR001604">
    <property type="entry name" value="Endo_G_ENPP1-like_dom"/>
</dbReference>